<evidence type="ECO:0000256" key="3">
    <source>
        <dbReference type="ARBA" id="ARBA00022679"/>
    </source>
</evidence>
<dbReference type="AlphaFoldDB" id="A0AAX6MA36"/>
<comment type="caution">
    <text evidence="5">The sequence shown here is derived from an EMBL/GenBank/DDBJ whole genome shotgun (WGS) entry which is preliminary data.</text>
</comment>
<evidence type="ECO:0000256" key="2">
    <source>
        <dbReference type="ARBA" id="ARBA00009861"/>
    </source>
</evidence>
<keyword evidence="4" id="KW-0012">Acyltransferase</keyword>
<comment type="pathway">
    <text evidence="1">Secondary metabolite biosynthesis.</text>
</comment>
<keyword evidence="6" id="KW-1185">Reference proteome</keyword>
<dbReference type="PANTHER" id="PTHR31896">
    <property type="entry name" value="FAMILY REGULATORY PROTEIN, PUTATIVE (AFU_ORTHOLOGUE AFUA_3G14730)-RELATED"/>
    <property type="match status" value="1"/>
</dbReference>
<reference evidence="5 6" key="1">
    <citation type="journal article" date="2024" name="Front Chem Biol">
        <title>Unveiling the potential of Daldinia eschscholtzii MFLUCC 19-0629 through bioactivity and bioinformatics studies for enhanced sustainable agriculture production.</title>
        <authorList>
            <person name="Brooks S."/>
            <person name="Weaver J.A."/>
            <person name="Klomchit A."/>
            <person name="Alharthi S.A."/>
            <person name="Onlamun T."/>
            <person name="Nurani R."/>
            <person name="Vong T.K."/>
            <person name="Alberti F."/>
            <person name="Greco C."/>
        </authorList>
    </citation>
    <scope>NUCLEOTIDE SEQUENCE [LARGE SCALE GENOMIC DNA]</scope>
    <source>
        <strain evidence="5">MFLUCC 19-0629</strain>
    </source>
</reference>
<dbReference type="GO" id="GO:0016746">
    <property type="term" value="F:acyltransferase activity"/>
    <property type="evidence" value="ECO:0007669"/>
    <property type="project" value="UniProtKB-KW"/>
</dbReference>
<evidence type="ECO:0000313" key="5">
    <source>
        <dbReference type="EMBL" id="KAK6949286.1"/>
    </source>
</evidence>
<evidence type="ECO:0000256" key="4">
    <source>
        <dbReference type="ARBA" id="ARBA00023315"/>
    </source>
</evidence>
<dbReference type="InterPro" id="IPR023213">
    <property type="entry name" value="CAT-like_dom_sf"/>
</dbReference>
<evidence type="ECO:0000256" key="1">
    <source>
        <dbReference type="ARBA" id="ARBA00005179"/>
    </source>
</evidence>
<dbReference type="InterPro" id="IPR051283">
    <property type="entry name" value="Sec_Metabolite_Acyltrans"/>
</dbReference>
<dbReference type="PANTHER" id="PTHR31896:SF69">
    <property type="entry name" value="FAMILY REGULATORY PROTEIN, PUTATIVE (AFU_ORTHOLOGUE AFUA_3G14730)-RELATED"/>
    <property type="match status" value="1"/>
</dbReference>
<dbReference type="EMBL" id="JBANMG010000009">
    <property type="protein sequence ID" value="KAK6949286.1"/>
    <property type="molecule type" value="Genomic_DNA"/>
</dbReference>
<evidence type="ECO:0008006" key="7">
    <source>
        <dbReference type="Google" id="ProtNLM"/>
    </source>
</evidence>
<protein>
    <recommendedName>
        <fullName evidence="7">LysR family regulatory protein</fullName>
    </recommendedName>
</protein>
<gene>
    <name evidence="5" type="ORF">Daesc_009360</name>
</gene>
<keyword evidence="3" id="KW-0808">Transferase</keyword>
<dbReference type="Gene3D" id="3.30.559.10">
    <property type="entry name" value="Chloramphenicol acetyltransferase-like domain"/>
    <property type="match status" value="2"/>
</dbReference>
<dbReference type="Pfam" id="PF02458">
    <property type="entry name" value="Transferase"/>
    <property type="match status" value="1"/>
</dbReference>
<dbReference type="Proteomes" id="UP001369815">
    <property type="component" value="Unassembled WGS sequence"/>
</dbReference>
<proteinExistence type="inferred from homology"/>
<name>A0AAX6MA36_9PEZI</name>
<evidence type="ECO:0000313" key="6">
    <source>
        <dbReference type="Proteomes" id="UP001369815"/>
    </source>
</evidence>
<sequence>MGNILSSKPAIKPPLTISSDTVVPLHRFDDTPITRNVIVEFTMKFDDVLDPDKLRLSLDKLLSRHDWRKLGARLRLTADNKLEYHIPDSFNEKRPSFTYSHVEHDVEIARHPTGCRLPKATAKPTVLSDPEEFAPLLRRWGAPRRLSDFLYTDAPQLSLHIVSFTDATIVSLSWPHTLLDAMGRKELLDAWIAVLEGREDEVKPLLGVLQDPLESLGKDPQEPYVLAHRRLAPIQALFFAITYIWTTLFWARGEDTRMLCVPAAHVRSLHQGALDYLASQTDEEDKVKPFVSEGDVLSAWVTRLSLRHLQHTEQTVSIMNAFGMRSVLSKDLLPQTHAYVGNAVAGVWAFVSMRDLFTKPLGYVAMAVRRSIAEQGTRAQVEARAAIDLAAGKRGKTALFGDPAMVPMMISNWNKAKFFDTDFSAAVVRPGADPEKRANKIGRPSYIQPNGLMNGMPTRNSFPIVGKDAAGNYWLSGTLRKGLWTQVQEEMDAEYYYLSRQFAKA</sequence>
<comment type="similarity">
    <text evidence="2">Belongs to the plant acyltransferase family.</text>
</comment>
<accession>A0AAX6MA36</accession>
<organism evidence="5 6">
    <name type="scientific">Daldinia eschscholtzii</name>
    <dbReference type="NCBI Taxonomy" id="292717"/>
    <lineage>
        <taxon>Eukaryota</taxon>
        <taxon>Fungi</taxon>
        <taxon>Dikarya</taxon>
        <taxon>Ascomycota</taxon>
        <taxon>Pezizomycotina</taxon>
        <taxon>Sordariomycetes</taxon>
        <taxon>Xylariomycetidae</taxon>
        <taxon>Xylariales</taxon>
        <taxon>Hypoxylaceae</taxon>
        <taxon>Daldinia</taxon>
    </lineage>
</organism>